<gene>
    <name evidence="9" type="ORF">FHS27_005845</name>
</gene>
<dbReference type="InterPro" id="IPR024607">
    <property type="entry name" value="Sulfatase_CS"/>
</dbReference>
<dbReference type="SUPFAM" id="SSF53649">
    <property type="entry name" value="Alkaline phosphatase-like"/>
    <property type="match status" value="1"/>
</dbReference>
<keyword evidence="6" id="KW-0106">Calcium</keyword>
<comment type="cofactor">
    <cofactor evidence="1">
        <name>Ca(2+)</name>
        <dbReference type="ChEBI" id="CHEBI:29108"/>
    </cofactor>
</comment>
<evidence type="ECO:0000256" key="3">
    <source>
        <dbReference type="ARBA" id="ARBA00022723"/>
    </source>
</evidence>
<dbReference type="Pfam" id="PF00884">
    <property type="entry name" value="Sulfatase"/>
    <property type="match status" value="1"/>
</dbReference>
<keyword evidence="4" id="KW-0732">Signal</keyword>
<dbReference type="GO" id="GO:0004065">
    <property type="term" value="F:arylsulfatase activity"/>
    <property type="evidence" value="ECO:0007669"/>
    <property type="project" value="TreeGrafter"/>
</dbReference>
<evidence type="ECO:0000256" key="6">
    <source>
        <dbReference type="ARBA" id="ARBA00022837"/>
    </source>
</evidence>
<accession>A0A7W5E4I2</accession>
<dbReference type="FunFam" id="3.40.720.10:FF:000023">
    <property type="entry name" value="Arylsulfatase A"/>
    <property type="match status" value="1"/>
</dbReference>
<evidence type="ECO:0000256" key="7">
    <source>
        <dbReference type="ARBA" id="ARBA00023180"/>
    </source>
</evidence>
<evidence type="ECO:0000313" key="9">
    <source>
        <dbReference type="EMBL" id="MBB3209999.1"/>
    </source>
</evidence>
<keyword evidence="7" id="KW-0325">Glycoprotein</keyword>
<evidence type="ECO:0000256" key="2">
    <source>
        <dbReference type="ARBA" id="ARBA00008779"/>
    </source>
</evidence>
<evidence type="ECO:0000313" key="10">
    <source>
        <dbReference type="Proteomes" id="UP000536179"/>
    </source>
</evidence>
<name>A0A7W5E4I2_9BACT</name>
<dbReference type="EMBL" id="JACHXU010000030">
    <property type="protein sequence ID" value="MBB3209999.1"/>
    <property type="molecule type" value="Genomic_DNA"/>
</dbReference>
<dbReference type="RefSeq" id="WP_246421065.1">
    <property type="nucleotide sequence ID" value="NZ_JACHXU010000030.1"/>
</dbReference>
<keyword evidence="3" id="KW-0479">Metal-binding</keyword>
<dbReference type="PROSITE" id="PS00523">
    <property type="entry name" value="SULFATASE_1"/>
    <property type="match status" value="1"/>
</dbReference>
<protein>
    <submittedName>
        <fullName evidence="9">Arylsulfatase A-like enzyme</fullName>
    </submittedName>
</protein>
<dbReference type="CDD" id="cd16026">
    <property type="entry name" value="GALNS_like"/>
    <property type="match status" value="1"/>
</dbReference>
<keyword evidence="10" id="KW-1185">Reference proteome</keyword>
<feature type="domain" description="Sulfatase N-terminal" evidence="8">
    <location>
        <begin position="69"/>
        <end position="393"/>
    </location>
</feature>
<dbReference type="Gene3D" id="3.30.1120.10">
    <property type="match status" value="1"/>
</dbReference>
<dbReference type="GO" id="GO:0046872">
    <property type="term" value="F:metal ion binding"/>
    <property type="evidence" value="ECO:0007669"/>
    <property type="project" value="UniProtKB-KW"/>
</dbReference>
<dbReference type="InterPro" id="IPR000917">
    <property type="entry name" value="Sulfatase_N"/>
</dbReference>
<dbReference type="InterPro" id="IPR050738">
    <property type="entry name" value="Sulfatase"/>
</dbReference>
<proteinExistence type="inferred from homology"/>
<evidence type="ECO:0000256" key="1">
    <source>
        <dbReference type="ARBA" id="ARBA00001913"/>
    </source>
</evidence>
<keyword evidence="5" id="KW-0378">Hydrolase</keyword>
<dbReference type="PROSITE" id="PS00149">
    <property type="entry name" value="SULFATASE_2"/>
    <property type="match status" value="1"/>
</dbReference>
<evidence type="ECO:0000259" key="8">
    <source>
        <dbReference type="Pfam" id="PF00884"/>
    </source>
</evidence>
<evidence type="ECO:0000256" key="5">
    <source>
        <dbReference type="ARBA" id="ARBA00022801"/>
    </source>
</evidence>
<dbReference type="InterPro" id="IPR017850">
    <property type="entry name" value="Alkaline_phosphatase_core_sf"/>
</dbReference>
<comment type="caution">
    <text evidence="9">The sequence shown here is derived from an EMBL/GenBank/DDBJ whole genome shotgun (WGS) entry which is preliminary data.</text>
</comment>
<evidence type="ECO:0000256" key="4">
    <source>
        <dbReference type="ARBA" id="ARBA00022729"/>
    </source>
</evidence>
<sequence length="518" mass="56997">MPPLPPSRLLPAPLTSMLIASTRNVPATREPIAGVLSACAALVLAWFVSFGQINAANAAEGETESAERPNVIVIFTDDQGYGDLGCFGSTTIATPNIDRMAKEGRTYTSFYTACSVCSPSRAALLTGCYPKRVGMHRHVLFPKSDYGLNAAEYTIADHLKSAGYATACVGKWHLGHHPEVLPRANGFDSYYGIPYSNDMNHPANQNKPRNASDELWADQESCVNLWQTPLYENESIIELPVDQRTITRRYTDRAIEFITANQEQPFFLYLPHSMPHIPLYVPDDVYDPNPKNAYKCVIEHIDAEVGRLMDTVRELGLSENTMVVYTSDNGPWLRFKNHGGTAGPLRDGKGTTFEGGQRVPCVMWAPGRIPAGTTTDAFTSTMDLLPTIAAVTDHPLPTDITIDGYDISSTFASDESPRNELVFYSSKGLLEGIRVGNWKLLEKPVPGKKIQGTKKGQDASSINRILSDLSNDIGEKDNRFASEPEIAQRLKARMVAADQEITANARPVWRQTEPTTSK</sequence>
<dbReference type="PANTHER" id="PTHR42693:SF53">
    <property type="entry name" value="ENDO-4-O-SULFATASE"/>
    <property type="match status" value="1"/>
</dbReference>
<dbReference type="Gene3D" id="3.40.720.10">
    <property type="entry name" value="Alkaline Phosphatase, subunit A"/>
    <property type="match status" value="1"/>
</dbReference>
<dbReference type="Proteomes" id="UP000536179">
    <property type="component" value="Unassembled WGS sequence"/>
</dbReference>
<dbReference type="AlphaFoldDB" id="A0A7W5E4I2"/>
<organism evidence="9 10">
    <name type="scientific">Aporhodopirellula rubra</name>
    <dbReference type="NCBI Taxonomy" id="980271"/>
    <lineage>
        <taxon>Bacteria</taxon>
        <taxon>Pseudomonadati</taxon>
        <taxon>Planctomycetota</taxon>
        <taxon>Planctomycetia</taxon>
        <taxon>Pirellulales</taxon>
        <taxon>Pirellulaceae</taxon>
        <taxon>Aporhodopirellula</taxon>
    </lineage>
</organism>
<dbReference type="PANTHER" id="PTHR42693">
    <property type="entry name" value="ARYLSULFATASE FAMILY MEMBER"/>
    <property type="match status" value="1"/>
</dbReference>
<reference evidence="9 10" key="1">
    <citation type="submission" date="2020-08" db="EMBL/GenBank/DDBJ databases">
        <title>Genomic Encyclopedia of Type Strains, Phase III (KMG-III): the genomes of soil and plant-associated and newly described type strains.</title>
        <authorList>
            <person name="Whitman W."/>
        </authorList>
    </citation>
    <scope>NUCLEOTIDE SEQUENCE [LARGE SCALE GENOMIC DNA]</scope>
    <source>
        <strain evidence="9 10">CECT 8075</strain>
    </source>
</reference>
<comment type="similarity">
    <text evidence="2">Belongs to the sulfatase family.</text>
</comment>